<comment type="caution">
    <text evidence="1">The sequence shown here is derived from an EMBL/GenBank/DDBJ whole genome shotgun (WGS) entry which is preliminary data.</text>
</comment>
<dbReference type="Proteomes" id="UP000887013">
    <property type="component" value="Unassembled WGS sequence"/>
</dbReference>
<feature type="non-terminal residue" evidence="1">
    <location>
        <position position="1"/>
    </location>
</feature>
<accession>A0A8X6UTX0</accession>
<name>A0A8X6UTX0_NEPPI</name>
<proteinExistence type="predicted"/>
<organism evidence="1 2">
    <name type="scientific">Nephila pilipes</name>
    <name type="common">Giant wood spider</name>
    <name type="synonym">Nephila maculata</name>
    <dbReference type="NCBI Taxonomy" id="299642"/>
    <lineage>
        <taxon>Eukaryota</taxon>
        <taxon>Metazoa</taxon>
        <taxon>Ecdysozoa</taxon>
        <taxon>Arthropoda</taxon>
        <taxon>Chelicerata</taxon>
        <taxon>Arachnida</taxon>
        <taxon>Araneae</taxon>
        <taxon>Araneomorphae</taxon>
        <taxon>Entelegynae</taxon>
        <taxon>Araneoidea</taxon>
        <taxon>Nephilidae</taxon>
        <taxon>Nephila</taxon>
    </lineage>
</organism>
<reference evidence="1" key="1">
    <citation type="submission" date="2020-08" db="EMBL/GenBank/DDBJ databases">
        <title>Multicomponent nature underlies the extraordinary mechanical properties of spider dragline silk.</title>
        <authorList>
            <person name="Kono N."/>
            <person name="Nakamura H."/>
            <person name="Mori M."/>
            <person name="Yoshida Y."/>
            <person name="Ohtoshi R."/>
            <person name="Malay A.D."/>
            <person name="Moran D.A.P."/>
            <person name="Tomita M."/>
            <person name="Numata K."/>
            <person name="Arakawa K."/>
        </authorList>
    </citation>
    <scope>NUCLEOTIDE SEQUENCE</scope>
</reference>
<keyword evidence="2" id="KW-1185">Reference proteome</keyword>
<sequence length="58" mass="6283">VKGIRSDICCSSGIAGGCISDRKTRWLCPSDFDINLKKQHSSELSLKTLPNPSDAYGL</sequence>
<dbReference type="EMBL" id="BMAW01132306">
    <property type="protein sequence ID" value="GFU43002.1"/>
    <property type="molecule type" value="Genomic_DNA"/>
</dbReference>
<evidence type="ECO:0000313" key="2">
    <source>
        <dbReference type="Proteomes" id="UP000887013"/>
    </source>
</evidence>
<evidence type="ECO:0000313" key="1">
    <source>
        <dbReference type="EMBL" id="GFU43002.1"/>
    </source>
</evidence>
<dbReference type="AlphaFoldDB" id="A0A8X6UTX0"/>
<protein>
    <submittedName>
        <fullName evidence="1">Uncharacterized protein</fullName>
    </submittedName>
</protein>
<gene>
    <name evidence="1" type="ORF">NPIL_601891</name>
</gene>